<dbReference type="PANTHER" id="PTHR38767">
    <property type="entry name" value="DNA POLYMERASE III SUBUNIT CHI"/>
    <property type="match status" value="1"/>
</dbReference>
<dbReference type="NCBIfam" id="NF004347">
    <property type="entry name" value="PRK05728.1-4"/>
    <property type="match status" value="1"/>
</dbReference>
<dbReference type="PANTHER" id="PTHR38767:SF1">
    <property type="entry name" value="DNA POLYMERASE III SUBUNIT CHI"/>
    <property type="match status" value="1"/>
</dbReference>
<dbReference type="Proteomes" id="UP000193200">
    <property type="component" value="Unassembled WGS sequence"/>
</dbReference>
<dbReference type="GO" id="GO:0006260">
    <property type="term" value="P:DNA replication"/>
    <property type="evidence" value="ECO:0007669"/>
    <property type="project" value="InterPro"/>
</dbReference>
<dbReference type="AlphaFoldDB" id="A0A1Y5SUJ9"/>
<dbReference type="GO" id="GO:0003677">
    <property type="term" value="F:DNA binding"/>
    <property type="evidence" value="ECO:0007669"/>
    <property type="project" value="InterPro"/>
</dbReference>
<accession>A0A1Y5SUJ9</accession>
<evidence type="ECO:0000313" key="1">
    <source>
        <dbReference type="EMBL" id="SLN48423.1"/>
    </source>
</evidence>
<evidence type="ECO:0000313" key="2">
    <source>
        <dbReference type="Proteomes" id="UP000193200"/>
    </source>
</evidence>
<dbReference type="OrthoDB" id="9795973at2"/>
<dbReference type="SUPFAM" id="SSF102400">
    <property type="entry name" value="DNA polymerase III chi subunit"/>
    <property type="match status" value="1"/>
</dbReference>
<protein>
    <submittedName>
        <fullName evidence="1">DNA polymerase III subunit chi</fullName>
    </submittedName>
</protein>
<dbReference type="GO" id="GO:0032298">
    <property type="term" value="P:positive regulation of DNA-templated DNA replication initiation"/>
    <property type="evidence" value="ECO:0007669"/>
    <property type="project" value="TreeGrafter"/>
</dbReference>
<keyword evidence="2" id="KW-1185">Reference proteome</keyword>
<dbReference type="InParanoid" id="A0A1Y5SUJ9"/>
<proteinExistence type="predicted"/>
<dbReference type="EMBL" id="FWFR01000001">
    <property type="protein sequence ID" value="SLN48423.1"/>
    <property type="molecule type" value="Genomic_DNA"/>
</dbReference>
<reference evidence="1 2" key="1">
    <citation type="submission" date="2017-03" db="EMBL/GenBank/DDBJ databases">
        <authorList>
            <person name="Afonso C.L."/>
            <person name="Miller P.J."/>
            <person name="Scott M.A."/>
            <person name="Spackman E."/>
            <person name="Goraichik I."/>
            <person name="Dimitrov K.M."/>
            <person name="Suarez D.L."/>
            <person name="Swayne D.E."/>
        </authorList>
    </citation>
    <scope>NUCLEOTIDE SEQUENCE [LARGE SCALE GENOMIC DNA]</scope>
    <source>
        <strain evidence="1 2">CECT 7691</strain>
    </source>
</reference>
<dbReference type="Pfam" id="PF04364">
    <property type="entry name" value="DNA_pol3_chi"/>
    <property type="match status" value="1"/>
</dbReference>
<dbReference type="RefSeq" id="WP_085883298.1">
    <property type="nucleotide sequence ID" value="NZ_FWFR01000001.1"/>
</dbReference>
<dbReference type="InterPro" id="IPR036768">
    <property type="entry name" value="PolIII_chi_sf"/>
</dbReference>
<sequence>MAEVSFYHLVRDPLETALPKLLEKARERDFRILVRAASAERVAHLDGVLWTYSRESFLAHGRAGQARAAEQPILLCDSGGNPNAANLLVVVDGAETDDAGAFERCLYLFDGKSEEGVAEARARWRGFREAGIAVTYWQQGERGWEKKT</sequence>
<dbReference type="GO" id="GO:0003887">
    <property type="term" value="F:DNA-directed DNA polymerase activity"/>
    <property type="evidence" value="ECO:0007669"/>
    <property type="project" value="InterPro"/>
</dbReference>
<organism evidence="1 2">
    <name type="scientific">Oceanibacterium hippocampi</name>
    <dbReference type="NCBI Taxonomy" id="745714"/>
    <lineage>
        <taxon>Bacteria</taxon>
        <taxon>Pseudomonadati</taxon>
        <taxon>Pseudomonadota</taxon>
        <taxon>Alphaproteobacteria</taxon>
        <taxon>Sneathiellales</taxon>
        <taxon>Sneathiellaceae</taxon>
        <taxon>Oceanibacterium</taxon>
    </lineage>
</organism>
<dbReference type="Gene3D" id="3.40.50.10110">
    <property type="entry name" value="DNA polymerase III subunit chi"/>
    <property type="match status" value="1"/>
</dbReference>
<gene>
    <name evidence="1" type="ORF">OCH7691_02098</name>
</gene>
<dbReference type="InterPro" id="IPR007459">
    <property type="entry name" value="DNA_pol3_chi"/>
</dbReference>
<name>A0A1Y5SUJ9_9PROT</name>